<dbReference type="InterPro" id="IPR044946">
    <property type="entry name" value="Restrct_endonuc_typeI_TRD_sf"/>
</dbReference>
<dbReference type="InterPro" id="IPR052021">
    <property type="entry name" value="Type-I_RS_S_subunit"/>
</dbReference>
<dbReference type="eggNOG" id="COG0732">
    <property type="taxonomic scope" value="Bacteria"/>
</dbReference>
<evidence type="ECO:0000256" key="2">
    <source>
        <dbReference type="ARBA" id="ARBA00022747"/>
    </source>
</evidence>
<evidence type="ECO:0000313" key="5">
    <source>
        <dbReference type="EMBL" id="EAY27372.1"/>
    </source>
</evidence>
<keyword evidence="3" id="KW-0238">DNA-binding</keyword>
<dbReference type="GO" id="GO:0004519">
    <property type="term" value="F:endonuclease activity"/>
    <property type="evidence" value="ECO:0007669"/>
    <property type="project" value="UniProtKB-KW"/>
</dbReference>
<comment type="similarity">
    <text evidence="1">Belongs to the type-I restriction system S methylase family.</text>
</comment>
<evidence type="ECO:0000313" key="6">
    <source>
        <dbReference type="Proteomes" id="UP000004095"/>
    </source>
</evidence>
<proteinExistence type="inferred from homology"/>
<dbReference type="InterPro" id="IPR000055">
    <property type="entry name" value="Restrct_endonuc_typeI_TRD"/>
</dbReference>
<comment type="caution">
    <text evidence="5">The sequence shown here is derived from an EMBL/GenBank/DDBJ whole genome shotgun (WGS) entry which is preliminary data.</text>
</comment>
<keyword evidence="2" id="KW-0680">Restriction system</keyword>
<accession>A1ZQK0</accession>
<dbReference type="CDD" id="cd17515">
    <property type="entry name" value="RMtype1_S_MjaORF132P_Sau1132ORF3780P-TRD1-CR1_like"/>
    <property type="match status" value="1"/>
</dbReference>
<dbReference type="REBASE" id="23848">
    <property type="entry name" value="S.MmaPORF8323P"/>
</dbReference>
<reference evidence="5 6" key="1">
    <citation type="submission" date="2007-01" db="EMBL/GenBank/DDBJ databases">
        <authorList>
            <person name="Haygood M."/>
            <person name="Podell S."/>
            <person name="Anderson C."/>
            <person name="Hopkinson B."/>
            <person name="Roe K."/>
            <person name="Barbeau K."/>
            <person name="Gaasterland T."/>
            <person name="Ferriera S."/>
            <person name="Johnson J."/>
            <person name="Kravitz S."/>
            <person name="Beeson K."/>
            <person name="Sutton G."/>
            <person name="Rogers Y.-H."/>
            <person name="Friedman R."/>
            <person name="Frazier M."/>
            <person name="Venter J.C."/>
        </authorList>
    </citation>
    <scope>NUCLEOTIDE SEQUENCE [LARGE SCALE GENOMIC DNA]</scope>
    <source>
        <strain evidence="5 6">ATCC 23134</strain>
    </source>
</reference>
<keyword evidence="6" id="KW-1185">Reference proteome</keyword>
<dbReference type="Proteomes" id="UP000004095">
    <property type="component" value="Unassembled WGS sequence"/>
</dbReference>
<keyword evidence="5" id="KW-0378">Hydrolase</keyword>
<feature type="domain" description="Type I restriction modification DNA specificity" evidence="4">
    <location>
        <begin position="6"/>
        <end position="180"/>
    </location>
</feature>
<keyword evidence="5" id="KW-0540">Nuclease</keyword>
<dbReference type="SUPFAM" id="SSF116734">
    <property type="entry name" value="DNA methylase specificity domain"/>
    <property type="match status" value="2"/>
</dbReference>
<organism evidence="5 6">
    <name type="scientific">Microscilla marina ATCC 23134</name>
    <dbReference type="NCBI Taxonomy" id="313606"/>
    <lineage>
        <taxon>Bacteria</taxon>
        <taxon>Pseudomonadati</taxon>
        <taxon>Bacteroidota</taxon>
        <taxon>Cytophagia</taxon>
        <taxon>Cytophagales</taxon>
        <taxon>Microscillaceae</taxon>
        <taxon>Microscilla</taxon>
    </lineage>
</organism>
<gene>
    <name evidence="5" type="ORF">M23134_08324</name>
</gene>
<dbReference type="PANTHER" id="PTHR30408">
    <property type="entry name" value="TYPE-1 RESTRICTION ENZYME ECOKI SPECIFICITY PROTEIN"/>
    <property type="match status" value="1"/>
</dbReference>
<evidence type="ECO:0000259" key="4">
    <source>
        <dbReference type="Pfam" id="PF01420"/>
    </source>
</evidence>
<dbReference type="PANTHER" id="PTHR30408:SF12">
    <property type="entry name" value="TYPE I RESTRICTION ENZYME MJAVIII SPECIFICITY SUBUNIT"/>
    <property type="match status" value="1"/>
</dbReference>
<protein>
    <submittedName>
        <fullName evidence="5">Restriction endonuclease S subunits</fullName>
    </submittedName>
</protein>
<name>A1ZQK0_MICM2</name>
<dbReference type="EMBL" id="AAWS01000024">
    <property type="protein sequence ID" value="EAY27372.1"/>
    <property type="molecule type" value="Genomic_DNA"/>
</dbReference>
<dbReference type="Gene3D" id="3.90.220.20">
    <property type="entry name" value="DNA methylase specificity domains"/>
    <property type="match status" value="2"/>
</dbReference>
<feature type="domain" description="Type I restriction modification DNA specificity" evidence="4">
    <location>
        <begin position="221"/>
        <end position="373"/>
    </location>
</feature>
<dbReference type="GO" id="GO:0009307">
    <property type="term" value="P:DNA restriction-modification system"/>
    <property type="evidence" value="ECO:0007669"/>
    <property type="project" value="UniProtKB-KW"/>
</dbReference>
<dbReference type="OrthoDB" id="825893at2"/>
<dbReference type="Pfam" id="PF01420">
    <property type="entry name" value="Methylase_S"/>
    <property type="match status" value="2"/>
</dbReference>
<evidence type="ECO:0000256" key="1">
    <source>
        <dbReference type="ARBA" id="ARBA00010923"/>
    </source>
</evidence>
<dbReference type="Gene3D" id="1.10.287.1120">
    <property type="entry name" value="Bipartite methylase S protein"/>
    <property type="match status" value="1"/>
</dbReference>
<dbReference type="AlphaFoldDB" id="A1ZQK0"/>
<sequence length="422" mass="47516">MSKWRKLGDLVSYSGKGITPKYVDESSIIVLNQKCIRNHNIDYTLARYTDDTRSISQHKFLQTGDILVNSTGQGTAGRCAFVDKLPQDKKVITDSHILILRFQNHFEAKCLSYVIFSIEELVQTFMDGSTGQGELDKVRLFNLMTSLTENKLYQKQIAKVLSDLDAKIALNNQINAELEAMAKLIYDYWFVQFDFPDANGKPYKSSGGKMVYNEELKREVPEGWEVKKISSFAKTSSGGTPLRSKKEYYHNGNIPWINSGELNQPFIVSSQKFITKEGLNNSSAKVFKKGTILIAMYGATAGKVSFMDIEACTNQAICAIDTHSNLRVYLKLGLETLYDYLVTLSSGSARDNLSQDKIKELKFVIPNEKLLQQFDKFTKAPLNNILANLKQNQQLTSLRDWLLPMLMNGQVSVAAAEAMVNK</sequence>
<dbReference type="RefSeq" id="WP_002699753.1">
    <property type="nucleotide sequence ID" value="NZ_AAWS01000024.1"/>
</dbReference>
<evidence type="ECO:0000256" key="3">
    <source>
        <dbReference type="ARBA" id="ARBA00023125"/>
    </source>
</evidence>
<dbReference type="GO" id="GO:0003677">
    <property type="term" value="F:DNA binding"/>
    <property type="evidence" value="ECO:0007669"/>
    <property type="project" value="UniProtKB-KW"/>
</dbReference>
<keyword evidence="5" id="KW-0255">Endonuclease</keyword>